<reference evidence="3" key="1">
    <citation type="submission" date="2023-07" db="EMBL/GenBank/DDBJ databases">
        <title>Conexibacter stalactiti sp. nov., isolated from stalactites in a lava cave and emended description of the genus Conexibacter.</title>
        <authorList>
            <person name="Lee S.D."/>
        </authorList>
    </citation>
    <scope>NUCLEOTIDE SEQUENCE [LARGE SCALE GENOMIC DNA]</scope>
    <source>
        <strain evidence="3">KCTC 39840</strain>
    </source>
</reference>
<protein>
    <recommendedName>
        <fullName evidence="4">DUF4349 domain-containing protein</fullName>
    </recommendedName>
</protein>
<accession>A0ABU4HK15</accession>
<reference evidence="2 3" key="2">
    <citation type="submission" date="2023-10" db="EMBL/GenBank/DDBJ databases">
        <authorList>
            <person name="Han X.F."/>
        </authorList>
    </citation>
    <scope>NUCLEOTIDE SEQUENCE [LARGE SCALE GENOMIC DNA]</scope>
    <source>
        <strain evidence="2 3">KCTC 39840</strain>
    </source>
</reference>
<comment type="caution">
    <text evidence="2">The sequence shown here is derived from an EMBL/GenBank/DDBJ whole genome shotgun (WGS) entry which is preliminary data.</text>
</comment>
<evidence type="ECO:0000313" key="2">
    <source>
        <dbReference type="EMBL" id="MDW5593653.1"/>
    </source>
</evidence>
<proteinExistence type="predicted"/>
<gene>
    <name evidence="2" type="ORF">R7226_04855</name>
</gene>
<dbReference type="EMBL" id="JAWSTH010000007">
    <property type="protein sequence ID" value="MDW5593653.1"/>
    <property type="molecule type" value="Genomic_DNA"/>
</dbReference>
<dbReference type="RefSeq" id="WP_318595912.1">
    <property type="nucleotide sequence ID" value="NZ_JAWSTH010000007.1"/>
</dbReference>
<name>A0ABU4HK15_9ACTN</name>
<keyword evidence="3" id="KW-1185">Reference proteome</keyword>
<organism evidence="2 3">
    <name type="scientific">Conexibacter stalactiti</name>
    <dbReference type="NCBI Taxonomy" id="1940611"/>
    <lineage>
        <taxon>Bacteria</taxon>
        <taxon>Bacillati</taxon>
        <taxon>Actinomycetota</taxon>
        <taxon>Thermoleophilia</taxon>
        <taxon>Solirubrobacterales</taxon>
        <taxon>Conexibacteraceae</taxon>
        <taxon>Conexibacter</taxon>
    </lineage>
</organism>
<keyword evidence="1" id="KW-0472">Membrane</keyword>
<evidence type="ECO:0000313" key="3">
    <source>
        <dbReference type="Proteomes" id="UP001284601"/>
    </source>
</evidence>
<evidence type="ECO:0008006" key="4">
    <source>
        <dbReference type="Google" id="ProtNLM"/>
    </source>
</evidence>
<feature type="transmembrane region" description="Helical" evidence="1">
    <location>
        <begin position="199"/>
        <end position="223"/>
    </location>
</feature>
<keyword evidence="1" id="KW-1133">Transmembrane helix</keyword>
<dbReference type="Proteomes" id="UP001284601">
    <property type="component" value="Unassembled WGS sequence"/>
</dbReference>
<keyword evidence="1" id="KW-0812">Transmembrane</keyword>
<sequence length="236" mass="24958">MSDRFPRRTAQAVVLCAAAVLLLAFFVELLPRLTRDQRGIASTPVPTGARNATTLPLEPGQRVCLDGVVVSPDSEVLQLMLDPAEPLPAPPLRVTVNGIGYDAAATVRADEHTLRVPLDPPDETLAAAVCVANRGRRTATLAATADPRVLQRTRATPYGGYPLAVAFQATFTEAEPRSMLGSLDTTAERAATFNALGPWALWLLLPLLGLGVPALLLGAYYLALRRPGGSDDDAGT</sequence>
<evidence type="ECO:0000256" key="1">
    <source>
        <dbReference type="SAM" id="Phobius"/>
    </source>
</evidence>
<feature type="transmembrane region" description="Helical" evidence="1">
    <location>
        <begin position="12"/>
        <end position="30"/>
    </location>
</feature>